<keyword evidence="5" id="KW-1185">Reference proteome</keyword>
<evidence type="ECO:0000256" key="2">
    <source>
        <dbReference type="ARBA" id="ARBA00022490"/>
    </source>
</evidence>
<dbReference type="PANTHER" id="PTHR12269:SF1">
    <property type="entry name" value="EUKARYOTIC TRANSLATION INITIATION FACTOR 4E TRANSPORTER"/>
    <property type="match status" value="1"/>
</dbReference>
<evidence type="ECO:0000313" key="5">
    <source>
        <dbReference type="Proteomes" id="UP000472260"/>
    </source>
</evidence>
<dbReference type="PANTHER" id="PTHR12269">
    <property type="entry name" value="EUKARYOTIC TRANSLATION INITIATION FACTOR 4E TRANSPORTER"/>
    <property type="match status" value="1"/>
</dbReference>
<dbReference type="Pfam" id="PF10477">
    <property type="entry name" value="EIF4E-T"/>
    <property type="match status" value="1"/>
</dbReference>
<reference evidence="4" key="1">
    <citation type="submission" date="2025-08" db="UniProtKB">
        <authorList>
            <consortium name="Ensembl"/>
        </authorList>
    </citation>
    <scope>IDENTIFICATION</scope>
</reference>
<comment type="subcellular location">
    <subcellularLocation>
        <location evidence="1">Cytoplasm</location>
    </subcellularLocation>
</comment>
<feature type="region of interest" description="Disordered" evidence="3">
    <location>
        <begin position="237"/>
        <end position="284"/>
    </location>
</feature>
<feature type="region of interest" description="Disordered" evidence="3">
    <location>
        <begin position="198"/>
        <end position="220"/>
    </location>
</feature>
<accession>A0A671N1F2</accession>
<dbReference type="InterPro" id="IPR018862">
    <property type="entry name" value="eIF4E-T"/>
</dbReference>
<evidence type="ECO:0000313" key="4">
    <source>
        <dbReference type="Ensembl" id="ENSSANP00000039679.1"/>
    </source>
</evidence>
<dbReference type="GO" id="GO:0005634">
    <property type="term" value="C:nucleus"/>
    <property type="evidence" value="ECO:0007669"/>
    <property type="project" value="TreeGrafter"/>
</dbReference>
<feature type="region of interest" description="Disordered" evidence="3">
    <location>
        <begin position="670"/>
        <end position="707"/>
    </location>
</feature>
<protein>
    <submittedName>
        <fullName evidence="4">Eukaryotic translation initiation factor 4E transporter-like</fullName>
    </submittedName>
</protein>
<dbReference type="Ensembl" id="ENSSANT00000042222.1">
    <property type="protein sequence ID" value="ENSSANP00000039679.1"/>
    <property type="gene ID" value="ENSSANG00000020153.1"/>
</dbReference>
<dbReference type="GO" id="GO:0003729">
    <property type="term" value="F:mRNA binding"/>
    <property type="evidence" value="ECO:0007669"/>
    <property type="project" value="TreeGrafter"/>
</dbReference>
<reference evidence="4" key="2">
    <citation type="submission" date="2025-09" db="UniProtKB">
        <authorList>
            <consortium name="Ensembl"/>
        </authorList>
    </citation>
    <scope>IDENTIFICATION</scope>
</reference>
<proteinExistence type="predicted"/>
<evidence type="ECO:0000256" key="1">
    <source>
        <dbReference type="ARBA" id="ARBA00004496"/>
    </source>
</evidence>
<feature type="compositionally biased region" description="Basic and acidic residues" evidence="3">
    <location>
        <begin position="475"/>
        <end position="496"/>
    </location>
</feature>
<keyword evidence="2" id="KW-0963">Cytoplasm</keyword>
<dbReference type="GO" id="GO:0036464">
    <property type="term" value="C:cytoplasmic ribonucleoprotein granule"/>
    <property type="evidence" value="ECO:0007669"/>
    <property type="project" value="UniProtKB-ARBA"/>
</dbReference>
<name>A0A671N1F2_9TELE</name>
<gene>
    <name evidence="4" type="primary">LOC107667360</name>
</gene>
<dbReference type="Proteomes" id="UP000472260">
    <property type="component" value="Unassembled WGS sequence"/>
</dbReference>
<evidence type="ECO:0000256" key="3">
    <source>
        <dbReference type="SAM" id="MobiDB-lite"/>
    </source>
</evidence>
<dbReference type="GO" id="GO:0017148">
    <property type="term" value="P:negative regulation of translation"/>
    <property type="evidence" value="ECO:0007669"/>
    <property type="project" value="TreeGrafter"/>
</dbReference>
<organism evidence="4 5">
    <name type="scientific">Sinocyclocheilus anshuiensis</name>
    <dbReference type="NCBI Taxonomy" id="1608454"/>
    <lineage>
        <taxon>Eukaryota</taxon>
        <taxon>Metazoa</taxon>
        <taxon>Chordata</taxon>
        <taxon>Craniata</taxon>
        <taxon>Vertebrata</taxon>
        <taxon>Euteleostomi</taxon>
        <taxon>Actinopterygii</taxon>
        <taxon>Neopterygii</taxon>
        <taxon>Teleostei</taxon>
        <taxon>Ostariophysi</taxon>
        <taxon>Cypriniformes</taxon>
        <taxon>Cyprinidae</taxon>
        <taxon>Cyprininae</taxon>
        <taxon>Sinocyclocheilus</taxon>
    </lineage>
</organism>
<feature type="region of interest" description="Disordered" evidence="3">
    <location>
        <begin position="475"/>
        <end position="571"/>
    </location>
</feature>
<sequence length="739" mass="82603">MEKDENGENMVETVKDLVVTSAYRYTKEELMEIKELPISNERPECLSEKYDSDGVWDPEKWHASLYPSSENSCPAEGYKKDYAEDRVPLKRRIADPRERVKDDDLEVVLSPQRRSFGSGCQVAPTALPRCPISPLENKENESLRLGGARRIGSGRIIASRVFERDARVDKERERDREREFKDKRFRRDFGDKRVFSERRRNDSYAEEEPEWFSGGPTSQSETIELIGFDDKILEDDKRRTKRSRKKPESIKEVECNGGLSGDPEVVQESGADQEVPHAEVLPEQTPGEFDFNEFFNLEKTMPGLASLQQQSVDPALVSLSETQVPTSQQKNIFQELLVAPHGPVPAPVPGLIHQRTSPPLFPQRAPIQDFFPGMPPATGFPVGPQTVLDQIPDMNRARNTPQMRVLPMGVDQTNLEALFQQDLAALNRQQYQQGYNKQAHDKVFRNRHKASFLVLIFCQTLSPSFTPTSVIKKMYESKEKSRDDPGSRPGSKEETVNSHNSQEDGPPSPSSFLEDVDTSGPQTGGVKACSTPVPTRSRHSKDPDRPRPPSTTGHTPTMLSPGPSSPFPRPQMYPVPLLPHVPLVRPPPQLYPGVMQRMLAQGIQPQQLGPTLLQTGMFPQAVDLSQLQGLPPALLGQPLYPLGPAGHPLMTPRAAGTHMQLAVMQQQLQQQQRPNLPVAPLGGPQSQSYGPHWTNHSQRRGGSPPLGLAKWFGSDVLQQPLPSMPSTKVISVDELEFRQ</sequence>
<dbReference type="AlphaFoldDB" id="A0A671N1F2"/>